<dbReference type="AlphaFoldDB" id="A0A9D4DHW2"/>
<organism evidence="2 3">
    <name type="scientific">Dreissena polymorpha</name>
    <name type="common">Zebra mussel</name>
    <name type="synonym">Mytilus polymorpha</name>
    <dbReference type="NCBI Taxonomy" id="45954"/>
    <lineage>
        <taxon>Eukaryota</taxon>
        <taxon>Metazoa</taxon>
        <taxon>Spiralia</taxon>
        <taxon>Lophotrochozoa</taxon>
        <taxon>Mollusca</taxon>
        <taxon>Bivalvia</taxon>
        <taxon>Autobranchia</taxon>
        <taxon>Heteroconchia</taxon>
        <taxon>Euheterodonta</taxon>
        <taxon>Imparidentia</taxon>
        <taxon>Neoheterodontei</taxon>
        <taxon>Myida</taxon>
        <taxon>Dreissenoidea</taxon>
        <taxon>Dreissenidae</taxon>
        <taxon>Dreissena</taxon>
    </lineage>
</organism>
<name>A0A9D4DHW2_DREPO</name>
<feature type="transmembrane region" description="Helical" evidence="1">
    <location>
        <begin position="45"/>
        <end position="67"/>
    </location>
</feature>
<comment type="caution">
    <text evidence="2">The sequence shown here is derived from an EMBL/GenBank/DDBJ whole genome shotgun (WGS) entry which is preliminary data.</text>
</comment>
<reference evidence="2" key="2">
    <citation type="submission" date="2020-11" db="EMBL/GenBank/DDBJ databases">
        <authorList>
            <person name="McCartney M.A."/>
            <person name="Auch B."/>
            <person name="Kono T."/>
            <person name="Mallez S."/>
            <person name="Becker A."/>
            <person name="Gohl D.M."/>
            <person name="Silverstein K.A.T."/>
            <person name="Koren S."/>
            <person name="Bechman K.B."/>
            <person name="Herman A."/>
            <person name="Abrahante J.E."/>
            <person name="Garbe J."/>
        </authorList>
    </citation>
    <scope>NUCLEOTIDE SEQUENCE</scope>
    <source>
        <strain evidence="2">Duluth1</strain>
        <tissue evidence="2">Whole animal</tissue>
    </source>
</reference>
<dbReference type="Proteomes" id="UP000828390">
    <property type="component" value="Unassembled WGS sequence"/>
</dbReference>
<evidence type="ECO:0000256" key="1">
    <source>
        <dbReference type="SAM" id="Phobius"/>
    </source>
</evidence>
<evidence type="ECO:0000313" key="3">
    <source>
        <dbReference type="Proteomes" id="UP000828390"/>
    </source>
</evidence>
<feature type="transmembrane region" description="Helical" evidence="1">
    <location>
        <begin position="74"/>
        <end position="93"/>
    </location>
</feature>
<gene>
    <name evidence="2" type="ORF">DPMN_184110</name>
</gene>
<sequence length="244" mass="26833">MKVMRTHKPRPSWSVIVLGSQLMIGHQLGKLLICAIPEYYTVETWYAAYLSHLLAALGAAIGVHTAANIGPQKAPFLPTFLAAAATVPTSYFLYHQRNIFTLLCVVVASLASSYFSVWAPEKPPSNLIGRLKAGACVGLALTAYSGLHGSSMYFNTRVQSLNGTTIPLPEMVANFLRLQPYDEARELMPGIIQCVRMYGSLDVCQHQFLSQLAEISDPNRDSWAFTAVTRQLRGRMRGIDAISK</sequence>
<evidence type="ECO:0000313" key="2">
    <source>
        <dbReference type="EMBL" id="KAH3749609.1"/>
    </source>
</evidence>
<proteinExistence type="predicted"/>
<keyword evidence="1" id="KW-0472">Membrane</keyword>
<accession>A0A9D4DHW2</accession>
<keyword evidence="1" id="KW-0812">Transmembrane</keyword>
<dbReference type="GO" id="GO:0016020">
    <property type="term" value="C:membrane"/>
    <property type="evidence" value="ECO:0007669"/>
    <property type="project" value="TreeGrafter"/>
</dbReference>
<keyword evidence="1" id="KW-1133">Transmembrane helix</keyword>
<dbReference type="EMBL" id="JAIWYP010000010">
    <property type="protein sequence ID" value="KAH3749609.1"/>
    <property type="molecule type" value="Genomic_DNA"/>
</dbReference>
<feature type="transmembrane region" description="Helical" evidence="1">
    <location>
        <begin position="99"/>
        <end position="119"/>
    </location>
</feature>
<reference evidence="2" key="1">
    <citation type="journal article" date="2019" name="bioRxiv">
        <title>The Genome of the Zebra Mussel, Dreissena polymorpha: A Resource for Invasive Species Research.</title>
        <authorList>
            <person name="McCartney M.A."/>
            <person name="Auch B."/>
            <person name="Kono T."/>
            <person name="Mallez S."/>
            <person name="Zhang Y."/>
            <person name="Obille A."/>
            <person name="Becker A."/>
            <person name="Abrahante J.E."/>
            <person name="Garbe J."/>
            <person name="Badalamenti J.P."/>
            <person name="Herman A."/>
            <person name="Mangelson H."/>
            <person name="Liachko I."/>
            <person name="Sullivan S."/>
            <person name="Sone E.D."/>
            <person name="Koren S."/>
            <person name="Silverstein K.A.T."/>
            <person name="Beckman K.B."/>
            <person name="Gohl D.M."/>
        </authorList>
    </citation>
    <scope>NUCLEOTIDE SEQUENCE</scope>
    <source>
        <strain evidence="2">Duluth1</strain>
        <tissue evidence="2">Whole animal</tissue>
    </source>
</reference>
<feature type="transmembrane region" description="Helical" evidence="1">
    <location>
        <begin position="131"/>
        <end position="154"/>
    </location>
</feature>
<dbReference type="PANTHER" id="PTHR44733">
    <property type="entry name" value="DNAJ HOMOLOG SUBFAMILY C MEMBER 22"/>
    <property type="match status" value="1"/>
</dbReference>
<dbReference type="PANTHER" id="PTHR44733:SF1">
    <property type="entry name" value="DNAJ HOMOLOG SUBFAMILY C MEMBER 22"/>
    <property type="match status" value="1"/>
</dbReference>
<keyword evidence="3" id="KW-1185">Reference proteome</keyword>
<protein>
    <submittedName>
        <fullName evidence="2">Uncharacterized protein</fullName>
    </submittedName>
</protein>